<dbReference type="EMBL" id="JBBWWQ010000003">
    <property type="protein sequence ID" value="KAK8951890.1"/>
    <property type="molecule type" value="Genomic_DNA"/>
</dbReference>
<sequence length="170" mass="18532">MSSISQISFSTEENVSPKKPSSLPEVAKQRELSGSLETESDVAKKQLSDAKCKELSGHDIFGPPPEIPPRPLAARNLELKGQLNFGEPAPRIIHTSFHGYELETQCQHFVMGVHATRHPGMVRQPGNFKGHGLFRCPTNHWLSSDPETVTGPADRTPQPISAPSISVMGC</sequence>
<dbReference type="AlphaFoldDB" id="A0AAP0BY76"/>
<reference evidence="3 4" key="1">
    <citation type="journal article" date="2022" name="Nat. Plants">
        <title>Genomes of leafy and leafless Platanthera orchids illuminate the evolution of mycoheterotrophy.</title>
        <authorList>
            <person name="Li M.H."/>
            <person name="Liu K.W."/>
            <person name="Li Z."/>
            <person name="Lu H.C."/>
            <person name="Ye Q.L."/>
            <person name="Zhang D."/>
            <person name="Wang J.Y."/>
            <person name="Li Y.F."/>
            <person name="Zhong Z.M."/>
            <person name="Liu X."/>
            <person name="Yu X."/>
            <person name="Liu D.K."/>
            <person name="Tu X.D."/>
            <person name="Liu B."/>
            <person name="Hao Y."/>
            <person name="Liao X.Y."/>
            <person name="Jiang Y.T."/>
            <person name="Sun W.H."/>
            <person name="Chen J."/>
            <person name="Chen Y.Q."/>
            <person name="Ai Y."/>
            <person name="Zhai J.W."/>
            <person name="Wu S.S."/>
            <person name="Zhou Z."/>
            <person name="Hsiao Y.Y."/>
            <person name="Wu W.L."/>
            <person name="Chen Y.Y."/>
            <person name="Lin Y.F."/>
            <person name="Hsu J.L."/>
            <person name="Li C.Y."/>
            <person name="Wang Z.W."/>
            <person name="Zhao X."/>
            <person name="Zhong W.Y."/>
            <person name="Ma X.K."/>
            <person name="Ma L."/>
            <person name="Huang J."/>
            <person name="Chen G.Z."/>
            <person name="Huang M.Z."/>
            <person name="Huang L."/>
            <person name="Peng D.H."/>
            <person name="Luo Y.B."/>
            <person name="Zou S.Q."/>
            <person name="Chen S.P."/>
            <person name="Lan S."/>
            <person name="Tsai W.C."/>
            <person name="Van de Peer Y."/>
            <person name="Liu Z.J."/>
        </authorList>
    </citation>
    <scope>NUCLEOTIDE SEQUENCE [LARGE SCALE GENOMIC DNA]</scope>
    <source>
        <strain evidence="3">Lor287</strain>
    </source>
</reference>
<dbReference type="PANTHER" id="PTHR31132:SF13">
    <property type="entry name" value="N-LYSINE METHYLTRANSFERASE"/>
    <property type="match status" value="1"/>
</dbReference>
<feature type="region of interest" description="Disordered" evidence="1">
    <location>
        <begin position="145"/>
        <end position="170"/>
    </location>
</feature>
<evidence type="ECO:0000313" key="3">
    <source>
        <dbReference type="EMBL" id="KAK8951890.1"/>
    </source>
</evidence>
<dbReference type="Pfam" id="PF13266">
    <property type="entry name" value="DUF4057"/>
    <property type="match status" value="1"/>
</dbReference>
<protein>
    <recommendedName>
        <fullName evidence="2">DUF4057 domain-containing protein</fullName>
    </recommendedName>
</protein>
<feature type="domain" description="DUF4057" evidence="2">
    <location>
        <begin position="1"/>
        <end position="98"/>
    </location>
</feature>
<gene>
    <name evidence="3" type="ORF">KSP39_PZI002998</name>
</gene>
<evidence type="ECO:0000256" key="1">
    <source>
        <dbReference type="SAM" id="MobiDB-lite"/>
    </source>
</evidence>
<dbReference type="Proteomes" id="UP001418222">
    <property type="component" value="Unassembled WGS sequence"/>
</dbReference>
<dbReference type="PANTHER" id="PTHR31132">
    <property type="entry name" value="N-LYSINE METHYLTRANSFERASE"/>
    <property type="match status" value="1"/>
</dbReference>
<evidence type="ECO:0000259" key="2">
    <source>
        <dbReference type="Pfam" id="PF13266"/>
    </source>
</evidence>
<keyword evidence="4" id="KW-1185">Reference proteome</keyword>
<name>A0AAP0BY76_9ASPA</name>
<organism evidence="3 4">
    <name type="scientific">Platanthera zijinensis</name>
    <dbReference type="NCBI Taxonomy" id="2320716"/>
    <lineage>
        <taxon>Eukaryota</taxon>
        <taxon>Viridiplantae</taxon>
        <taxon>Streptophyta</taxon>
        <taxon>Embryophyta</taxon>
        <taxon>Tracheophyta</taxon>
        <taxon>Spermatophyta</taxon>
        <taxon>Magnoliopsida</taxon>
        <taxon>Liliopsida</taxon>
        <taxon>Asparagales</taxon>
        <taxon>Orchidaceae</taxon>
        <taxon>Orchidoideae</taxon>
        <taxon>Orchideae</taxon>
        <taxon>Orchidinae</taxon>
        <taxon>Platanthera</taxon>
    </lineage>
</organism>
<evidence type="ECO:0000313" key="4">
    <source>
        <dbReference type="Proteomes" id="UP001418222"/>
    </source>
</evidence>
<proteinExistence type="predicted"/>
<feature type="region of interest" description="Disordered" evidence="1">
    <location>
        <begin position="1"/>
        <end position="48"/>
    </location>
</feature>
<feature type="compositionally biased region" description="Polar residues" evidence="1">
    <location>
        <begin position="1"/>
        <end position="14"/>
    </location>
</feature>
<comment type="caution">
    <text evidence="3">The sequence shown here is derived from an EMBL/GenBank/DDBJ whole genome shotgun (WGS) entry which is preliminary data.</text>
</comment>
<accession>A0AAP0BY76</accession>
<dbReference type="InterPro" id="IPR025131">
    <property type="entry name" value="DUF4057"/>
</dbReference>